<evidence type="ECO:0000313" key="1">
    <source>
        <dbReference type="EMBL" id="SDN16459.1"/>
    </source>
</evidence>
<dbReference type="STRING" id="211114.SAMN04489726_5273"/>
<keyword evidence="2" id="KW-1185">Reference proteome</keyword>
<proteinExistence type="predicted"/>
<evidence type="ECO:0000313" key="2">
    <source>
        <dbReference type="Proteomes" id="UP000183376"/>
    </source>
</evidence>
<dbReference type="Proteomes" id="UP000183376">
    <property type="component" value="Chromosome I"/>
</dbReference>
<protein>
    <submittedName>
        <fullName evidence="1">Uncharacterized protein</fullName>
    </submittedName>
</protein>
<sequence length="56" mass="6191">MDVTVGTEREAEVVALLRRAAPRATPDQDTRDRMRARLLAELSAAPPVETVRIDTC</sequence>
<accession>A0A1G9Z527</accession>
<gene>
    <name evidence="1" type="ORF">SAMN04489726_5273</name>
</gene>
<name>A0A1G9Z527_ALLAB</name>
<reference evidence="1 2" key="1">
    <citation type="submission" date="2016-10" db="EMBL/GenBank/DDBJ databases">
        <authorList>
            <person name="de Groot N.N."/>
        </authorList>
    </citation>
    <scope>NUCLEOTIDE SEQUENCE [LARGE SCALE GENOMIC DNA]</scope>
    <source>
        <strain evidence="1 2">DSM 44149</strain>
    </source>
</reference>
<dbReference type="EMBL" id="LT629701">
    <property type="protein sequence ID" value="SDN16459.1"/>
    <property type="molecule type" value="Genomic_DNA"/>
</dbReference>
<organism evidence="1 2">
    <name type="scientific">Allokutzneria albata</name>
    <name type="common">Kibdelosporangium albatum</name>
    <dbReference type="NCBI Taxonomy" id="211114"/>
    <lineage>
        <taxon>Bacteria</taxon>
        <taxon>Bacillati</taxon>
        <taxon>Actinomycetota</taxon>
        <taxon>Actinomycetes</taxon>
        <taxon>Pseudonocardiales</taxon>
        <taxon>Pseudonocardiaceae</taxon>
        <taxon>Allokutzneria</taxon>
    </lineage>
</organism>
<dbReference type="AlphaFoldDB" id="A0A1G9Z527"/>